<name>A0A5C3ECZ3_9BASI</name>
<sequence>MMLSSLGTALTRRTLAQRPITSTTAARYMSFKPSAVVFSAVKPGSESEATTPGAGSTEDIANSKGAYDGTSTNPNTSTSQIESETSANFDSSSANKETSEMATKSHHQSDRQPSKQKQHKPDRTDFGATEASKQGGRGGSGAYSQ</sequence>
<evidence type="ECO:0000256" key="1">
    <source>
        <dbReference type="SAM" id="MobiDB-lite"/>
    </source>
</evidence>
<dbReference type="EMBL" id="OOIN01000017">
    <property type="protein sequence ID" value="SPO27491.1"/>
    <property type="molecule type" value="Genomic_DNA"/>
</dbReference>
<feature type="compositionally biased region" description="Gly residues" evidence="1">
    <location>
        <begin position="135"/>
        <end position="145"/>
    </location>
</feature>
<accession>A0A5C3ECZ3</accession>
<dbReference type="AlphaFoldDB" id="A0A5C3ECZ3"/>
<evidence type="ECO:0000313" key="3">
    <source>
        <dbReference type="Proteomes" id="UP000324022"/>
    </source>
</evidence>
<dbReference type="OrthoDB" id="3205926at2759"/>
<organism evidence="2 3">
    <name type="scientific">Ustilago trichophora</name>
    <dbReference type="NCBI Taxonomy" id="86804"/>
    <lineage>
        <taxon>Eukaryota</taxon>
        <taxon>Fungi</taxon>
        <taxon>Dikarya</taxon>
        <taxon>Basidiomycota</taxon>
        <taxon>Ustilaginomycotina</taxon>
        <taxon>Ustilaginomycetes</taxon>
        <taxon>Ustilaginales</taxon>
        <taxon>Ustilaginaceae</taxon>
        <taxon>Ustilago</taxon>
    </lineage>
</organism>
<evidence type="ECO:0000313" key="2">
    <source>
        <dbReference type="EMBL" id="SPO27491.1"/>
    </source>
</evidence>
<keyword evidence="3" id="KW-1185">Reference proteome</keyword>
<protein>
    <submittedName>
        <fullName evidence="2">Uncharacterized protein</fullName>
    </submittedName>
</protein>
<feature type="compositionally biased region" description="Basic and acidic residues" evidence="1">
    <location>
        <begin position="107"/>
        <end position="125"/>
    </location>
</feature>
<gene>
    <name evidence="2" type="ORF">UTRI_10608</name>
</gene>
<feature type="compositionally biased region" description="Polar residues" evidence="1">
    <location>
        <begin position="69"/>
        <end position="102"/>
    </location>
</feature>
<feature type="region of interest" description="Disordered" evidence="1">
    <location>
        <begin position="42"/>
        <end position="145"/>
    </location>
</feature>
<reference evidence="2 3" key="1">
    <citation type="submission" date="2018-03" db="EMBL/GenBank/DDBJ databases">
        <authorList>
            <person name="Guldener U."/>
        </authorList>
    </citation>
    <scope>NUCLEOTIDE SEQUENCE [LARGE SCALE GENOMIC DNA]</scope>
    <source>
        <strain evidence="2 3">NBRC100155</strain>
    </source>
</reference>
<dbReference type="Proteomes" id="UP000324022">
    <property type="component" value="Unassembled WGS sequence"/>
</dbReference>
<proteinExistence type="predicted"/>